<comment type="cofactor">
    <cofactor evidence="8">
        <name>Mg(2+)</name>
        <dbReference type="ChEBI" id="CHEBI:18420"/>
    </cofactor>
</comment>
<feature type="domain" description="Hflx-type G" evidence="9">
    <location>
        <begin position="193"/>
        <end position="359"/>
    </location>
</feature>
<dbReference type="PANTHER" id="PTHR10229:SF0">
    <property type="entry name" value="GTP-BINDING PROTEIN 6-RELATED"/>
    <property type="match status" value="1"/>
</dbReference>
<evidence type="ECO:0000256" key="1">
    <source>
        <dbReference type="ARBA" id="ARBA00022490"/>
    </source>
</evidence>
<feature type="binding site" evidence="7">
    <location>
        <begin position="337"/>
        <end position="339"/>
    </location>
    <ligand>
        <name>GTP</name>
        <dbReference type="ChEBI" id="CHEBI:37565"/>
    </ligand>
</feature>
<dbReference type="PIRSF" id="PIRSF006809">
    <property type="entry name" value="GTP-binding_hflX_prd"/>
    <property type="match status" value="1"/>
</dbReference>
<dbReference type="InterPro" id="IPR025121">
    <property type="entry name" value="GTPase_HflX_N"/>
</dbReference>
<dbReference type="InterPro" id="IPR042108">
    <property type="entry name" value="GTPase_HflX_N_sf"/>
</dbReference>
<comment type="similarity">
    <text evidence="6">Belongs to the TRAFAC class OBG-HflX-like GTPase superfamily. HflX GTPase family.</text>
</comment>
<dbReference type="NCBIfam" id="TIGR03156">
    <property type="entry name" value="GTP_HflX"/>
    <property type="match status" value="1"/>
</dbReference>
<dbReference type="GO" id="GO:0043022">
    <property type="term" value="F:ribosome binding"/>
    <property type="evidence" value="ECO:0007669"/>
    <property type="project" value="TreeGrafter"/>
</dbReference>
<dbReference type="Pfam" id="PF01926">
    <property type="entry name" value="MMR_HSR1"/>
    <property type="match status" value="1"/>
</dbReference>
<dbReference type="Pfam" id="PF16360">
    <property type="entry name" value="GTP-bdg_M"/>
    <property type="match status" value="1"/>
</dbReference>
<dbReference type="PANTHER" id="PTHR10229">
    <property type="entry name" value="GTP-BINDING PROTEIN HFLX"/>
    <property type="match status" value="1"/>
</dbReference>
<dbReference type="InterPro" id="IPR032305">
    <property type="entry name" value="GTP-bd_M"/>
</dbReference>
<dbReference type="PROSITE" id="PS51705">
    <property type="entry name" value="G_HFLX"/>
    <property type="match status" value="1"/>
</dbReference>
<evidence type="ECO:0000256" key="8">
    <source>
        <dbReference type="PIRSR" id="PIRSR006809-2"/>
    </source>
</evidence>
<dbReference type="InterPro" id="IPR027417">
    <property type="entry name" value="P-loop_NTPase"/>
</dbReference>
<protein>
    <recommendedName>
        <fullName evidence="6">GTPase HflX</fullName>
    </recommendedName>
    <alternativeName>
        <fullName evidence="6">GTP-binding protein HflX</fullName>
    </alternativeName>
</protein>
<keyword evidence="2 8" id="KW-0479">Metal-binding</keyword>
<keyword evidence="1 6" id="KW-0963">Cytoplasm</keyword>
<evidence type="ECO:0000259" key="9">
    <source>
        <dbReference type="PROSITE" id="PS51705"/>
    </source>
</evidence>
<dbReference type="InterPro" id="IPR006073">
    <property type="entry name" value="GTP-bd"/>
</dbReference>
<evidence type="ECO:0000256" key="5">
    <source>
        <dbReference type="ARBA" id="ARBA00023134"/>
    </source>
</evidence>
<comment type="function">
    <text evidence="6">GTPase that associates with the 50S ribosomal subunit and may have a role during protein synthesis or ribosome biogenesis.</text>
</comment>
<feature type="binding site" evidence="7">
    <location>
        <begin position="199"/>
        <end position="206"/>
    </location>
    <ligand>
        <name>GTP</name>
        <dbReference type="ChEBI" id="CHEBI:37565"/>
    </ligand>
</feature>
<evidence type="ECO:0000256" key="2">
    <source>
        <dbReference type="ARBA" id="ARBA00022723"/>
    </source>
</evidence>
<dbReference type="SUPFAM" id="SSF52540">
    <property type="entry name" value="P-loop containing nucleoside triphosphate hydrolases"/>
    <property type="match status" value="1"/>
</dbReference>
<comment type="caution">
    <text evidence="10">The sequence shown here is derived from an EMBL/GenBank/DDBJ whole genome shotgun (WGS) entry which is preliminary data.</text>
</comment>
<dbReference type="EMBL" id="DTDR01000120">
    <property type="protein sequence ID" value="HGK63884.1"/>
    <property type="molecule type" value="Genomic_DNA"/>
</dbReference>
<dbReference type="HAMAP" id="MF_00900">
    <property type="entry name" value="GTPase_HflX"/>
    <property type="match status" value="1"/>
</dbReference>
<dbReference type="InterPro" id="IPR030394">
    <property type="entry name" value="G_HFLX_dom"/>
</dbReference>
<dbReference type="AlphaFoldDB" id="A0A7V4E3A6"/>
<comment type="subunit">
    <text evidence="6">Monomer. Associates with the 50S ribosomal subunit.</text>
</comment>
<dbReference type="GO" id="GO:0046872">
    <property type="term" value="F:metal ion binding"/>
    <property type="evidence" value="ECO:0007669"/>
    <property type="project" value="UniProtKB-KW"/>
</dbReference>
<dbReference type="Gene3D" id="6.10.250.2860">
    <property type="match status" value="1"/>
</dbReference>
<dbReference type="PRINTS" id="PR00326">
    <property type="entry name" value="GTP1OBG"/>
</dbReference>
<keyword evidence="4 8" id="KW-0460">Magnesium</keyword>
<feature type="binding site" evidence="7">
    <location>
        <begin position="246"/>
        <end position="249"/>
    </location>
    <ligand>
        <name>GTP</name>
        <dbReference type="ChEBI" id="CHEBI:37565"/>
    </ligand>
</feature>
<evidence type="ECO:0000256" key="7">
    <source>
        <dbReference type="PIRSR" id="PIRSR006809-1"/>
    </source>
</evidence>
<dbReference type="InterPro" id="IPR016496">
    <property type="entry name" value="GTPase_HflX"/>
</dbReference>
<dbReference type="Pfam" id="PF13167">
    <property type="entry name" value="GTP-bdg_N"/>
    <property type="match status" value="1"/>
</dbReference>
<evidence type="ECO:0000256" key="4">
    <source>
        <dbReference type="ARBA" id="ARBA00022842"/>
    </source>
</evidence>
<feature type="binding site" evidence="8">
    <location>
        <position position="206"/>
    </location>
    <ligand>
        <name>Mg(2+)</name>
        <dbReference type="ChEBI" id="CHEBI:18420"/>
    </ligand>
</feature>
<dbReference type="GO" id="GO:0005737">
    <property type="term" value="C:cytoplasm"/>
    <property type="evidence" value="ECO:0007669"/>
    <property type="project" value="UniProtKB-SubCell"/>
</dbReference>
<keyword evidence="3 6" id="KW-0547">Nucleotide-binding</keyword>
<keyword evidence="5 6" id="KW-0342">GTP-binding</keyword>
<dbReference type="Gene3D" id="3.40.50.11060">
    <property type="entry name" value="GTPase HflX, N-terminal domain"/>
    <property type="match status" value="1"/>
</dbReference>
<proteinExistence type="inferred from homology"/>
<sequence length="411" mass="47715">MKERVILVALVKNNREKYKKIADLEELKALTQTAGGEVIGSFIQVKENPSPRTLLGKGKIKELKEICEKYHIDLLIFDNQLTPSQVRNIEQETNVRTIDRRALILDIFARHAKTTEAMLQVELAQLNYQLTMLTGKGEELSQLGGGIGTRGPGEKKLEVDRRKIKERIYFLKKSLEKIKKTKELQREQREYFFKIALAGYTNSGKSTLFKALTKEDVYISEELFATLDTNTKAFEIYPNIKVLITDTVGFIKNLPPQLITAFHATLEDIKRSDLILHLVDVTTENVEEKINIVEETLKNLGCDPEKITLVFNKIDLLFEKAQYLRLKRKYPQALFISALKGINLEKLKNFIRKKMKNFLKRKTLKIKKEKGFILSYIYRNSYVMDFKENEKEYCVKILTYPQFIYSLLSQI</sequence>
<dbReference type="Gene3D" id="3.40.50.300">
    <property type="entry name" value="P-loop containing nucleotide triphosphate hydrolases"/>
    <property type="match status" value="1"/>
</dbReference>
<feature type="binding site" evidence="8">
    <location>
        <position position="226"/>
    </location>
    <ligand>
        <name>Mg(2+)</name>
        <dbReference type="ChEBI" id="CHEBI:18420"/>
    </ligand>
</feature>
<dbReference type="NCBIfam" id="TIGR00231">
    <property type="entry name" value="small_GTP"/>
    <property type="match status" value="1"/>
</dbReference>
<reference evidence="10" key="1">
    <citation type="journal article" date="2020" name="mSystems">
        <title>Genome- and Community-Level Interaction Insights into Carbon Utilization and Element Cycling Functions of Hydrothermarchaeota in Hydrothermal Sediment.</title>
        <authorList>
            <person name="Zhou Z."/>
            <person name="Liu Y."/>
            <person name="Xu W."/>
            <person name="Pan J."/>
            <person name="Luo Z.H."/>
            <person name="Li M."/>
        </authorList>
    </citation>
    <scope>NUCLEOTIDE SEQUENCE [LARGE SCALE GENOMIC DNA]</scope>
    <source>
        <strain evidence="10">SpSt-697</strain>
    </source>
</reference>
<evidence type="ECO:0000256" key="6">
    <source>
        <dbReference type="HAMAP-Rule" id="MF_00900"/>
    </source>
</evidence>
<name>A0A7V4E3A6_UNCW3</name>
<comment type="subcellular location">
    <subcellularLocation>
        <location evidence="6">Cytoplasm</location>
    </subcellularLocation>
    <text evidence="6">May associate with membranes.</text>
</comment>
<dbReference type="InterPro" id="IPR005225">
    <property type="entry name" value="Small_GTP-bd"/>
</dbReference>
<evidence type="ECO:0000313" key="10">
    <source>
        <dbReference type="EMBL" id="HGK63884.1"/>
    </source>
</evidence>
<evidence type="ECO:0000256" key="3">
    <source>
        <dbReference type="ARBA" id="ARBA00022741"/>
    </source>
</evidence>
<dbReference type="GO" id="GO:0003924">
    <property type="term" value="F:GTPase activity"/>
    <property type="evidence" value="ECO:0007669"/>
    <property type="project" value="UniProtKB-UniRule"/>
</dbReference>
<gene>
    <name evidence="6 10" type="primary">hflX</name>
    <name evidence="10" type="ORF">ENU74_04770</name>
</gene>
<accession>A0A7V4E3A6</accession>
<dbReference type="FunFam" id="3.40.50.11060:FF:000001">
    <property type="entry name" value="GTPase HflX"/>
    <property type="match status" value="1"/>
</dbReference>
<feature type="binding site" evidence="7">
    <location>
        <begin position="312"/>
        <end position="315"/>
    </location>
    <ligand>
        <name>GTP</name>
        <dbReference type="ChEBI" id="CHEBI:37565"/>
    </ligand>
</feature>
<dbReference type="GO" id="GO:0005525">
    <property type="term" value="F:GTP binding"/>
    <property type="evidence" value="ECO:0007669"/>
    <property type="project" value="UniProtKB-UniRule"/>
</dbReference>
<organism evidence="10">
    <name type="scientific">candidate division WOR-3 bacterium</name>
    <dbReference type="NCBI Taxonomy" id="2052148"/>
    <lineage>
        <taxon>Bacteria</taxon>
        <taxon>Bacteria division WOR-3</taxon>
    </lineage>
</organism>
<feature type="binding site" evidence="7">
    <location>
        <begin position="224"/>
        <end position="228"/>
    </location>
    <ligand>
        <name>GTP</name>
        <dbReference type="ChEBI" id="CHEBI:37565"/>
    </ligand>
</feature>
<dbReference type="CDD" id="cd01878">
    <property type="entry name" value="HflX"/>
    <property type="match status" value="1"/>
</dbReference>